<keyword evidence="8" id="KW-0460">Magnesium</keyword>
<feature type="compositionally biased region" description="Basic and acidic residues" evidence="12">
    <location>
        <begin position="1311"/>
        <end position="1323"/>
    </location>
</feature>
<dbReference type="InterPro" id="IPR007080">
    <property type="entry name" value="RNA_pol_Rpb1_1"/>
</dbReference>
<dbReference type="InterPro" id="IPR007083">
    <property type="entry name" value="RNA_pol_Rpb1_4"/>
</dbReference>
<keyword evidence="3 11" id="KW-0240">DNA-directed RNA polymerase</keyword>
<dbReference type="Gene3D" id="4.10.860.120">
    <property type="entry name" value="RNA polymerase II, clamp domain"/>
    <property type="match status" value="1"/>
</dbReference>
<evidence type="ECO:0000256" key="4">
    <source>
        <dbReference type="ARBA" id="ARBA00022679"/>
    </source>
</evidence>
<evidence type="ECO:0000256" key="2">
    <source>
        <dbReference type="ARBA" id="ARBA00006460"/>
    </source>
</evidence>
<evidence type="ECO:0000256" key="10">
    <source>
        <dbReference type="ARBA" id="ARBA00023242"/>
    </source>
</evidence>
<dbReference type="GO" id="GO:0006351">
    <property type="term" value="P:DNA-templated transcription"/>
    <property type="evidence" value="ECO:0007669"/>
    <property type="project" value="InterPro"/>
</dbReference>
<dbReference type="CDD" id="cd01435">
    <property type="entry name" value="RNAP_I_RPA1_N"/>
    <property type="match status" value="1"/>
</dbReference>
<evidence type="ECO:0000256" key="8">
    <source>
        <dbReference type="ARBA" id="ARBA00022842"/>
    </source>
</evidence>
<comment type="subcellular location">
    <subcellularLocation>
        <location evidence="1">Nucleus</location>
    </subcellularLocation>
</comment>
<dbReference type="InterPro" id="IPR045867">
    <property type="entry name" value="DNA-dir_RpoC_beta_prime"/>
</dbReference>
<feature type="region of interest" description="Disordered" evidence="12">
    <location>
        <begin position="1311"/>
        <end position="1352"/>
    </location>
</feature>
<dbReference type="InterPro" id="IPR000722">
    <property type="entry name" value="RNA_pol_asu"/>
</dbReference>
<keyword evidence="10" id="KW-0539">Nucleus</keyword>
<evidence type="ECO:0000256" key="12">
    <source>
        <dbReference type="SAM" id="MobiDB-lite"/>
    </source>
</evidence>
<dbReference type="OMA" id="NEACHHA"/>
<dbReference type="STRING" id="48709.A0A1D2M930"/>
<dbReference type="GO" id="GO:0003677">
    <property type="term" value="F:DNA binding"/>
    <property type="evidence" value="ECO:0007669"/>
    <property type="project" value="InterPro"/>
</dbReference>
<name>A0A1D2M930_ORCCI</name>
<dbReference type="OrthoDB" id="270392at2759"/>
<dbReference type="InterPro" id="IPR038120">
    <property type="entry name" value="Rpb1_funnel_sf"/>
</dbReference>
<dbReference type="Proteomes" id="UP000094527">
    <property type="component" value="Unassembled WGS sequence"/>
</dbReference>
<dbReference type="Gene3D" id="3.30.70.2850">
    <property type="match status" value="1"/>
</dbReference>
<comment type="function">
    <text evidence="11">DNA-dependent RNA polymerase catalyzes the transcription of DNA into RNA using the four ribonucleoside triphosphates as substrates.</text>
</comment>
<evidence type="ECO:0000313" key="14">
    <source>
        <dbReference type="EMBL" id="ODM89496.1"/>
    </source>
</evidence>
<dbReference type="EMBL" id="LJIJ01002591">
    <property type="protein sequence ID" value="ODM89496.1"/>
    <property type="molecule type" value="Genomic_DNA"/>
</dbReference>
<dbReference type="GO" id="GO:0003899">
    <property type="term" value="F:DNA-directed RNA polymerase activity"/>
    <property type="evidence" value="ECO:0007669"/>
    <property type="project" value="UniProtKB-EC"/>
</dbReference>
<protein>
    <recommendedName>
        <fullName evidence="11">DNA-directed RNA polymerase subunit</fullName>
        <ecNumber evidence="11">2.7.7.6</ecNumber>
    </recommendedName>
</protein>
<proteinExistence type="inferred from homology"/>
<dbReference type="Pfam" id="PF04983">
    <property type="entry name" value="RNA_pol_Rpb1_3"/>
    <property type="match status" value="1"/>
</dbReference>
<dbReference type="EC" id="2.7.7.6" evidence="11"/>
<comment type="similarity">
    <text evidence="2 11">Belongs to the RNA polymerase beta' chain family.</text>
</comment>
<dbReference type="Gene3D" id="1.10.274.100">
    <property type="entry name" value="RNA polymerase Rpb1, domain 3"/>
    <property type="match status" value="1"/>
</dbReference>
<dbReference type="Gene3D" id="1.10.132.30">
    <property type="match status" value="1"/>
</dbReference>
<dbReference type="InterPro" id="IPR044893">
    <property type="entry name" value="RNA_pol_Rpb1_clamp_domain"/>
</dbReference>
<evidence type="ECO:0000256" key="6">
    <source>
        <dbReference type="ARBA" id="ARBA00022723"/>
    </source>
</evidence>
<dbReference type="CDD" id="cd00084">
    <property type="entry name" value="HMG-box_SF"/>
    <property type="match status" value="1"/>
</dbReference>
<dbReference type="Pfam" id="PF00623">
    <property type="entry name" value="RNA_pol_Rpb1_2"/>
    <property type="match status" value="1"/>
</dbReference>
<feature type="domain" description="RNA polymerase N-terminal" evidence="13">
    <location>
        <begin position="263"/>
        <end position="600"/>
    </location>
</feature>
<dbReference type="GO" id="GO:0046872">
    <property type="term" value="F:metal ion binding"/>
    <property type="evidence" value="ECO:0007669"/>
    <property type="project" value="UniProtKB-KW"/>
</dbReference>
<keyword evidence="15" id="KW-1185">Reference proteome</keyword>
<dbReference type="InterPro" id="IPR007081">
    <property type="entry name" value="RNA_pol_Rpb1_5"/>
</dbReference>
<gene>
    <name evidence="14" type="ORF">Ocin01_17189</name>
</gene>
<dbReference type="PANTHER" id="PTHR19376">
    <property type="entry name" value="DNA-DIRECTED RNA POLYMERASE"/>
    <property type="match status" value="1"/>
</dbReference>
<dbReference type="Gene3D" id="6.20.50.80">
    <property type="match status" value="1"/>
</dbReference>
<keyword evidence="6" id="KW-0479">Metal-binding</keyword>
<dbReference type="InterPro" id="IPR007066">
    <property type="entry name" value="RNA_pol_Rpb1_3"/>
</dbReference>
<keyword evidence="4 11" id="KW-0808">Transferase</keyword>
<evidence type="ECO:0000256" key="5">
    <source>
        <dbReference type="ARBA" id="ARBA00022695"/>
    </source>
</evidence>
<evidence type="ECO:0000313" key="15">
    <source>
        <dbReference type="Proteomes" id="UP000094527"/>
    </source>
</evidence>
<dbReference type="InterPro" id="IPR015699">
    <property type="entry name" value="DNA-dir_RNA_pol1_lsu_N"/>
</dbReference>
<evidence type="ECO:0000256" key="1">
    <source>
        <dbReference type="ARBA" id="ARBA00004123"/>
    </source>
</evidence>
<reference evidence="14 15" key="1">
    <citation type="journal article" date="2016" name="Genome Biol. Evol.">
        <title>Gene Family Evolution Reflects Adaptation to Soil Environmental Stressors in the Genome of the Collembolan Orchesella cincta.</title>
        <authorList>
            <person name="Faddeeva-Vakhrusheva A."/>
            <person name="Derks M.F."/>
            <person name="Anvar S.Y."/>
            <person name="Agamennone V."/>
            <person name="Suring W."/>
            <person name="Smit S."/>
            <person name="van Straalen N.M."/>
            <person name="Roelofs D."/>
        </authorList>
    </citation>
    <scope>NUCLEOTIDE SEQUENCE [LARGE SCALE GENOMIC DNA]</scope>
    <source>
        <tissue evidence="14">Mixed pool</tissue>
    </source>
</reference>
<dbReference type="Gene3D" id="6.10.250.2940">
    <property type="match status" value="1"/>
</dbReference>
<evidence type="ECO:0000256" key="11">
    <source>
        <dbReference type="RuleBase" id="RU004279"/>
    </source>
</evidence>
<keyword evidence="7" id="KW-0862">Zinc</keyword>
<dbReference type="Gene3D" id="2.40.40.20">
    <property type="match status" value="1"/>
</dbReference>
<dbReference type="SUPFAM" id="SSF64484">
    <property type="entry name" value="beta and beta-prime subunits of DNA dependent RNA-polymerase"/>
    <property type="match status" value="1"/>
</dbReference>
<accession>A0A1D2M930</accession>
<keyword evidence="9 11" id="KW-0804">Transcription</keyword>
<evidence type="ECO:0000256" key="3">
    <source>
        <dbReference type="ARBA" id="ARBA00022478"/>
    </source>
</evidence>
<comment type="catalytic activity">
    <reaction evidence="11">
        <text>RNA(n) + a ribonucleoside 5'-triphosphate = RNA(n+1) + diphosphate</text>
        <dbReference type="Rhea" id="RHEA:21248"/>
        <dbReference type="Rhea" id="RHEA-COMP:14527"/>
        <dbReference type="Rhea" id="RHEA-COMP:17342"/>
        <dbReference type="ChEBI" id="CHEBI:33019"/>
        <dbReference type="ChEBI" id="CHEBI:61557"/>
        <dbReference type="ChEBI" id="CHEBI:140395"/>
        <dbReference type="EC" id="2.7.7.6"/>
    </reaction>
</comment>
<dbReference type="PANTHER" id="PTHR19376:SF11">
    <property type="entry name" value="DNA-DIRECTED RNA POLYMERASE I SUBUNIT RPA1"/>
    <property type="match status" value="1"/>
</dbReference>
<dbReference type="Pfam" id="PF04998">
    <property type="entry name" value="RNA_pol_Rpb1_5"/>
    <property type="match status" value="1"/>
</dbReference>
<dbReference type="SMART" id="SM00663">
    <property type="entry name" value="RPOLA_N"/>
    <property type="match status" value="1"/>
</dbReference>
<comment type="caution">
    <text evidence="14">The sequence shown here is derived from an EMBL/GenBank/DDBJ whole genome shotgun (WGS) entry which is preliminary data.</text>
</comment>
<evidence type="ECO:0000259" key="13">
    <source>
        <dbReference type="SMART" id="SM00663"/>
    </source>
</evidence>
<dbReference type="Pfam" id="PF04997">
    <property type="entry name" value="RNA_pol_Rpb1_1"/>
    <property type="match status" value="1"/>
</dbReference>
<dbReference type="InterPro" id="IPR042102">
    <property type="entry name" value="RNA_pol_Rpb1_3_sf"/>
</dbReference>
<organism evidence="14 15">
    <name type="scientific">Orchesella cincta</name>
    <name type="common">Springtail</name>
    <name type="synonym">Podura cincta</name>
    <dbReference type="NCBI Taxonomy" id="48709"/>
    <lineage>
        <taxon>Eukaryota</taxon>
        <taxon>Metazoa</taxon>
        <taxon>Ecdysozoa</taxon>
        <taxon>Arthropoda</taxon>
        <taxon>Hexapoda</taxon>
        <taxon>Collembola</taxon>
        <taxon>Entomobryomorpha</taxon>
        <taxon>Entomobryoidea</taxon>
        <taxon>Orchesellidae</taxon>
        <taxon>Orchesellinae</taxon>
        <taxon>Orchesella</taxon>
    </lineage>
</organism>
<sequence length="1352" mass="150595">MGPYDPGGICTTCQQPYMYCPGHFGRIELPLPVVNPLFSNTLLKICRMSCLECHSVSVPGAVKYLTIAQMKLLKDGLLKEAQEAEFVVADLVLDGGPGGKAKKKLRSEDDEMAKIKFEEYLRDVYLEVNKDSRNFGDKSTTRNLESLKHSVIKRAYSFAKMSRKCGVCGATCKKLMLFESRIVYSMGGSKDAGDYPEETVEDLLDNSSTPRGSRFGKVGAGVQKYLTPMEAMNHLRQVWEKDADFLKSLFPVLNTTKATHPTDLFFVEVVGVPPPKNRAAQMVNNQMVEHPQNLALRHIVTSCTMLNYVSIGISRGTADLSQEAQRALKSINGKSLPEKLETIWNELQTDVDHLMDRDKSKMNISANAAASMIGLKQIIEKKEGLFRMHMMGKRVNYAARTVITPDPNIDTEEIGIPDVFAKTLTFPTPVTPWNVHLLKKMVMNGPDIHPGAVAIENELGQVTKLDANKPIQRQGLANRLLARDKVQSGTGGLKIVYRHLMNGDYLLLNRQPSLHRPSIMAHKARILYGDKVFRLHYANCKHYNADFDGDEMNAHFPQSHIGRSEAANLVNVCSHFLVPKDGTPLAGLIQDHIVAAVRLTVRGRFFSYRDYIQLVYFALSNYTKGIDTEPPAIVKPVKLWSGKQVISTVIRNLVPSGRAPLTLTYNSKIKADEWRQLPAYAWKAGGPIKGDELSESVVMFRHGHLICGVLDKQSLGATPFGLCHAFYELYGNQSAGALLSSFSRLMTNFLQWEGFTLGVKDVLVLDKADLFRRQFMEEASKVGHAAAAMGVSLPADASPEQVYEKLEQVHRSRDPKKRAFVDSCYKKALDQFNNQINRACLPHGLVDIFPDNNLQLLVQSGAKGSTVNTMQMSCALGQIELEGKRPHMTMSGKTLPSFKAYDVTPRAGGFIAGRFLTGIRPQEFFFHCMAGREGLIDTAVKTSRSGYLQRCLVKLLEGVVVQYDGTVRDSDGSVIQFMYGEDGLDVGKSQYLKPKQLKFLESNSNSIVEKDALKRVKDLGDKKKINHAKKKIVKWTAKYGSSTSKLRRTGFLQFCEDMSSSVEHATETNSLTGRTHKTEQLVNMWRQLTPEDRQEYDGANKTCPDPLLSYLRPDSNFSVISESLDNILRGMKKEGKLSKEFENVVHYKAMKSLSVPGDAVGVLAAQSVGEPSTQMTLNTFHFAGRGEMNVTLGIPRLREILMVASANIKTPSMDIPFHPDVSEKQAEKLRLQLTKVTVSQVLQQIEVREKIDIVTGCRVHILKFVFLDYSEYSKNFCVKPKHILAYIEGIFLKQKLIPALRKINKKKKQSDEIEVGKEGKGGLDDDEIDEGGGGGPANAEGCLQRTGKARTW</sequence>
<dbReference type="FunFam" id="2.40.40.20:FF:000019">
    <property type="entry name" value="DNA-directed RNA polymerase II subunit RPB1"/>
    <property type="match status" value="1"/>
</dbReference>
<dbReference type="FunFam" id="3.30.1490.180:FF:000003">
    <property type="entry name" value="DNA-directed RNA polymerase subunit"/>
    <property type="match status" value="1"/>
</dbReference>
<keyword evidence="5 11" id="KW-0548">Nucleotidyltransferase</keyword>
<evidence type="ECO:0000256" key="9">
    <source>
        <dbReference type="ARBA" id="ARBA00023163"/>
    </source>
</evidence>
<dbReference type="Pfam" id="PF05000">
    <property type="entry name" value="RNA_pol_Rpb1_4"/>
    <property type="match status" value="1"/>
</dbReference>
<dbReference type="GO" id="GO:0005736">
    <property type="term" value="C:RNA polymerase I complex"/>
    <property type="evidence" value="ECO:0007669"/>
    <property type="project" value="TreeGrafter"/>
</dbReference>
<dbReference type="InterPro" id="IPR006592">
    <property type="entry name" value="RNA_pol_N"/>
</dbReference>
<evidence type="ECO:0000256" key="7">
    <source>
        <dbReference type="ARBA" id="ARBA00022833"/>
    </source>
</evidence>
<dbReference type="Gene3D" id="3.30.1490.180">
    <property type="entry name" value="RNA polymerase ii"/>
    <property type="match status" value="1"/>
</dbReference>